<dbReference type="Gene3D" id="2.30.39.10">
    <property type="entry name" value="Alpha-1-antitrypsin, domain 1"/>
    <property type="match status" value="1"/>
</dbReference>
<reference evidence="11 12" key="1">
    <citation type="journal article" date="2018" name="Gigascience">
        <title>Genomes of trombidid mites reveal novel predicted allergens and laterally-transferred genes associated with secondary metabolism.</title>
        <authorList>
            <person name="Dong X."/>
            <person name="Chaisiri K."/>
            <person name="Xia D."/>
            <person name="Armstrong S.D."/>
            <person name="Fang Y."/>
            <person name="Donnelly M.J."/>
            <person name="Kadowaki T."/>
            <person name="McGarry J.W."/>
            <person name="Darby A.C."/>
            <person name="Makepeace B.L."/>
        </authorList>
    </citation>
    <scope>NUCLEOTIDE SEQUENCE [LARGE SCALE GENOMIC DNA]</scope>
    <source>
        <strain evidence="11">UoL-WK</strain>
    </source>
</reference>
<dbReference type="FunFam" id="3.30.497.10:FF:000031">
    <property type="entry name" value="Putative salivary serpin"/>
    <property type="match status" value="1"/>
</dbReference>
<evidence type="ECO:0000256" key="3">
    <source>
        <dbReference type="ARBA" id="ARBA00022525"/>
    </source>
</evidence>
<dbReference type="InterPro" id="IPR000215">
    <property type="entry name" value="Serpin_fam"/>
</dbReference>
<dbReference type="Pfam" id="PF00079">
    <property type="entry name" value="Serpin"/>
    <property type="match status" value="1"/>
</dbReference>
<accession>A0A443R7E1</accession>
<comment type="similarity">
    <text evidence="2 8">Belongs to the serpin family.</text>
</comment>
<dbReference type="OrthoDB" id="6485996at2759"/>
<dbReference type="InterPro" id="IPR042185">
    <property type="entry name" value="Serpin_sf_2"/>
</dbReference>
<dbReference type="EMBL" id="NCKU01001809">
    <property type="protein sequence ID" value="RWS11191.1"/>
    <property type="molecule type" value="Genomic_DNA"/>
</dbReference>
<evidence type="ECO:0000256" key="6">
    <source>
        <dbReference type="ARBA" id="ARBA00022900"/>
    </source>
</evidence>
<dbReference type="PANTHER" id="PTHR11461:SF211">
    <property type="entry name" value="GH10112P-RELATED"/>
    <property type="match status" value="1"/>
</dbReference>
<evidence type="ECO:0000256" key="2">
    <source>
        <dbReference type="ARBA" id="ARBA00009500"/>
    </source>
</evidence>
<dbReference type="PROSITE" id="PS00284">
    <property type="entry name" value="SERPIN"/>
    <property type="match status" value="1"/>
</dbReference>
<evidence type="ECO:0000256" key="5">
    <source>
        <dbReference type="ARBA" id="ARBA00022729"/>
    </source>
</evidence>
<evidence type="ECO:0000256" key="4">
    <source>
        <dbReference type="ARBA" id="ARBA00022690"/>
    </source>
</evidence>
<evidence type="ECO:0000259" key="10">
    <source>
        <dbReference type="SMART" id="SM00093"/>
    </source>
</evidence>
<dbReference type="Proteomes" id="UP000285301">
    <property type="component" value="Unassembled WGS sequence"/>
</dbReference>
<dbReference type="InterPro" id="IPR023796">
    <property type="entry name" value="Serpin_dom"/>
</dbReference>
<keyword evidence="12" id="KW-1185">Reference proteome</keyword>
<dbReference type="SMART" id="SM00093">
    <property type="entry name" value="SERPIN"/>
    <property type="match status" value="1"/>
</dbReference>
<evidence type="ECO:0000313" key="11">
    <source>
        <dbReference type="EMBL" id="RWS11191.1"/>
    </source>
</evidence>
<dbReference type="AlphaFoldDB" id="A0A443R7E1"/>
<evidence type="ECO:0000313" key="12">
    <source>
        <dbReference type="Proteomes" id="UP000285301"/>
    </source>
</evidence>
<keyword evidence="5" id="KW-0732">Signal</keyword>
<comment type="subcellular location">
    <subcellularLocation>
        <location evidence="1">Secreted</location>
    </subcellularLocation>
</comment>
<protein>
    <submittedName>
        <fullName evidence="11">Serpin B3-like protein</fullName>
    </submittedName>
</protein>
<comment type="caution">
    <text evidence="11">The sequence shown here is derived from an EMBL/GenBank/DDBJ whole genome shotgun (WGS) entry which is preliminary data.</text>
</comment>
<evidence type="ECO:0000256" key="9">
    <source>
        <dbReference type="SAM" id="Phobius"/>
    </source>
</evidence>
<dbReference type="InterPro" id="IPR023795">
    <property type="entry name" value="Serpin_CS"/>
</dbReference>
<evidence type="ECO:0000256" key="1">
    <source>
        <dbReference type="ARBA" id="ARBA00004613"/>
    </source>
</evidence>
<dbReference type="SUPFAM" id="SSF56574">
    <property type="entry name" value="Serpins"/>
    <property type="match status" value="1"/>
</dbReference>
<feature type="transmembrane region" description="Helical" evidence="9">
    <location>
        <begin position="6"/>
        <end position="26"/>
    </location>
</feature>
<keyword evidence="6" id="KW-0722">Serine protease inhibitor</keyword>
<evidence type="ECO:0000256" key="8">
    <source>
        <dbReference type="RuleBase" id="RU000411"/>
    </source>
</evidence>
<organism evidence="11 12">
    <name type="scientific">Dinothrombium tinctorium</name>
    <dbReference type="NCBI Taxonomy" id="1965070"/>
    <lineage>
        <taxon>Eukaryota</taxon>
        <taxon>Metazoa</taxon>
        <taxon>Ecdysozoa</taxon>
        <taxon>Arthropoda</taxon>
        <taxon>Chelicerata</taxon>
        <taxon>Arachnida</taxon>
        <taxon>Acari</taxon>
        <taxon>Acariformes</taxon>
        <taxon>Trombidiformes</taxon>
        <taxon>Prostigmata</taxon>
        <taxon>Anystina</taxon>
        <taxon>Parasitengona</taxon>
        <taxon>Trombidioidea</taxon>
        <taxon>Trombidiidae</taxon>
        <taxon>Dinothrombium</taxon>
    </lineage>
</organism>
<name>A0A443R7E1_9ACAR</name>
<proteinExistence type="inferred from homology"/>
<keyword evidence="9" id="KW-0812">Transmembrane</keyword>
<dbReference type="InterPro" id="IPR036186">
    <property type="entry name" value="Serpin_sf"/>
</dbReference>
<dbReference type="PANTHER" id="PTHR11461">
    <property type="entry name" value="SERINE PROTEASE INHIBITOR, SERPIN"/>
    <property type="match status" value="1"/>
</dbReference>
<keyword evidence="9" id="KW-1133">Transmembrane helix</keyword>
<keyword evidence="3" id="KW-0964">Secreted</keyword>
<evidence type="ECO:0000256" key="7">
    <source>
        <dbReference type="ARBA" id="ARBA00023180"/>
    </source>
</evidence>
<dbReference type="GO" id="GO:0005615">
    <property type="term" value="C:extracellular space"/>
    <property type="evidence" value="ECO:0007669"/>
    <property type="project" value="InterPro"/>
</dbReference>
<dbReference type="GO" id="GO:0004867">
    <property type="term" value="F:serine-type endopeptidase inhibitor activity"/>
    <property type="evidence" value="ECO:0007669"/>
    <property type="project" value="UniProtKB-KW"/>
</dbReference>
<keyword evidence="4" id="KW-0646">Protease inhibitor</keyword>
<keyword evidence="9" id="KW-0472">Membrane</keyword>
<dbReference type="InterPro" id="IPR042178">
    <property type="entry name" value="Serpin_sf_1"/>
</dbReference>
<feature type="domain" description="Serpin" evidence="10">
    <location>
        <begin position="52"/>
        <end position="411"/>
    </location>
</feature>
<feature type="transmembrane region" description="Helical" evidence="9">
    <location>
        <begin position="38"/>
        <end position="55"/>
    </location>
</feature>
<dbReference type="Gene3D" id="3.30.497.10">
    <property type="entry name" value="Antithrombin, subunit I, domain 2"/>
    <property type="match status" value="1"/>
</dbReference>
<sequence>MKRVHFLFLSFVVLCLIAIVVIAFIVSKPPSSSSNLLYALNALSPAVNKFALNFYRTVADSQMEQNLIYSPLSLSTAFAMLLLGARGETQKQLFDRLSYNESLKRAKDVHKAFDILLDAIDSSSESNYSMFIANRLFIQVHFEIKPSFKKYIKKSFKTSIESVDFATKNIAQRINEWVAFKTQKKIENLFKEPFEAETKFVVVNAIYFHAKWLNAFDKDNTYDEPFYSEPGQAINVPFMHYTGEFKFFNDTEKKFSLIEIKYATNVSLFVILPNVRYDLHTLMSNLTLEDIEYAINATENRQMRLALPKFKFESEYDLKKTMEKMGVTSIFEKSADFTGLSPSSLAVTKAIHKAVIEVNEEGTEAAGSTGFVLEGRSNRITPSFQANHPFLFIIRNIETKMIYFMGRVKHF</sequence>
<feature type="transmembrane region" description="Helical" evidence="9">
    <location>
        <begin position="67"/>
        <end position="85"/>
    </location>
</feature>
<gene>
    <name evidence="11" type="ORF">B4U79_10494</name>
</gene>
<keyword evidence="7" id="KW-0325">Glycoprotein</keyword>